<dbReference type="InterPro" id="IPR019734">
    <property type="entry name" value="TPR_rpt"/>
</dbReference>
<dbReference type="InterPro" id="IPR027417">
    <property type="entry name" value="P-loop_NTPase"/>
</dbReference>
<reference evidence="2 3" key="1">
    <citation type="submission" date="2018-12" db="EMBL/GenBank/DDBJ databases">
        <title>Sequencing of bacterial isolates from soil warming experiment in Harvard Forest, Massachusetts, USA.</title>
        <authorList>
            <person name="Deangelis K."/>
        </authorList>
    </citation>
    <scope>NUCLEOTIDE SEQUENCE [LARGE SCALE GENOMIC DNA]</scope>
    <source>
        <strain evidence="2 3">EB153</strain>
    </source>
</reference>
<organism evidence="2 3">
    <name type="scientific">Edaphobacter aggregans</name>
    <dbReference type="NCBI Taxonomy" id="570835"/>
    <lineage>
        <taxon>Bacteria</taxon>
        <taxon>Pseudomonadati</taxon>
        <taxon>Acidobacteriota</taxon>
        <taxon>Terriglobia</taxon>
        <taxon>Terriglobales</taxon>
        <taxon>Acidobacteriaceae</taxon>
        <taxon>Edaphobacter</taxon>
    </lineage>
</organism>
<accession>A0A3R9NZ47</accession>
<dbReference type="InterPro" id="IPR049052">
    <property type="entry name" value="nSTAND1"/>
</dbReference>
<dbReference type="SUPFAM" id="SSF48452">
    <property type="entry name" value="TPR-like"/>
    <property type="match status" value="2"/>
</dbReference>
<comment type="caution">
    <text evidence="2">The sequence shown here is derived from an EMBL/GenBank/DDBJ whole genome shotgun (WGS) entry which is preliminary data.</text>
</comment>
<dbReference type="SUPFAM" id="SSF52540">
    <property type="entry name" value="P-loop containing nucleoside triphosphate hydrolases"/>
    <property type="match status" value="1"/>
</dbReference>
<proteinExistence type="predicted"/>
<gene>
    <name evidence="2" type="ORF">EDE15_3702</name>
</gene>
<dbReference type="Proteomes" id="UP000269669">
    <property type="component" value="Unassembled WGS sequence"/>
</dbReference>
<dbReference type="SMART" id="SM00028">
    <property type="entry name" value="TPR"/>
    <property type="match status" value="3"/>
</dbReference>
<evidence type="ECO:0000313" key="3">
    <source>
        <dbReference type="Proteomes" id="UP000269669"/>
    </source>
</evidence>
<evidence type="ECO:0000313" key="2">
    <source>
        <dbReference type="EMBL" id="RSL18146.1"/>
    </source>
</evidence>
<dbReference type="AlphaFoldDB" id="A0A3R9NZ47"/>
<dbReference type="InterPro" id="IPR011990">
    <property type="entry name" value="TPR-like_helical_dom_sf"/>
</dbReference>
<dbReference type="Pfam" id="PF20703">
    <property type="entry name" value="nSTAND1"/>
    <property type="match status" value="1"/>
</dbReference>
<protein>
    <recommendedName>
        <fullName evidence="1">Novel STAND NTPase 1 domain-containing protein</fullName>
    </recommendedName>
</protein>
<keyword evidence="3" id="KW-1185">Reference proteome</keyword>
<dbReference type="Gene3D" id="3.40.50.300">
    <property type="entry name" value="P-loop containing nucleotide triphosphate hydrolases"/>
    <property type="match status" value="1"/>
</dbReference>
<dbReference type="Gene3D" id="1.25.40.10">
    <property type="entry name" value="Tetratricopeptide repeat domain"/>
    <property type="match status" value="2"/>
</dbReference>
<sequence length="940" mass="106340">MFNPFPGLRPFEADEDHLFFGREKEIDELLRRLRACRFLSIIGTSGSGKSSLVRSGLIPSLYGGFMVGASPSWRIAIMRPGEDPIRHLAEALNSQGVLGTTGELETTNGVLLEATLRRGTRGLVEAVRQARMLDQDNLLIVVDQFEELFRFRRNNQLENSRNEAVAFVKLLLEAAQQEELPIYIVITMRSDFIGDCMDFAGLPEAVNSGLYLVPRMTRDELRSAITGPVAVGGGSIAQRLVLRLLNDFGDEYDQLPILQHALMRTWDYWARRSPSTDAIDVEDYEAIGTFRQALSIHAEEAYEETGTDGAKMLAERIFKALTDTFSDHRGIRRPTSVGDLTAISESTQADVVRIVEIFRRPGRSFLMPPANVPLDDRSVIDLSHESFMRCWGRLVGWAEEEKVSADIYSRLSDAEIWFEEGRAGLWRNPELEIGQKWKLESRPTAAWAQRYNSSFAQVMGFLDRSEAEWQRLNDEKKRERQKKLRQTQWAAGILGSLLLIALFLADFAWRQTRRAENNLQLAKKAVDESLSSAGREQGREAGDLPQVEQFRKELLDKAETFYSLFAQQNSTNANLRSEEARAHSRLGDINRLMGRDKEAVQEYNESIDQFSVLVKQYPTQNEFRQALAYSHNWLGETIRDALDRKSSLNSSADADKEYSEAIRLQEELHKEQPTNVLYQQELARTYYNRGIIRYGMHADDGMRSDFRKAVELLEPLVSKTQTTVDTSENPDPAQDLARVYNNYAIVVSNTGQTTEAQGFYEKAIALAEQLVQKRPENREYKVELAQYCINEARMLEAAGESRLTEARSERALKLVEELAEPTPSLAIKMVQALQLRGQLLRPHDPDAAKALTDQAFDLLRDVDEKSAKNVTPFSALYMNIGVNYLELAQDDLAHGDKAGARTALGYLTAILSHLSPEDKQILIEPYQDLQGKLSIGPTRH</sequence>
<evidence type="ECO:0000259" key="1">
    <source>
        <dbReference type="Pfam" id="PF20703"/>
    </source>
</evidence>
<dbReference type="OrthoDB" id="192618at2"/>
<feature type="domain" description="Novel STAND NTPase 1" evidence="1">
    <location>
        <begin position="4"/>
        <end position="421"/>
    </location>
</feature>
<dbReference type="EMBL" id="RSDW01000001">
    <property type="protein sequence ID" value="RSL18146.1"/>
    <property type="molecule type" value="Genomic_DNA"/>
</dbReference>
<dbReference type="RefSeq" id="WP_125486544.1">
    <property type="nucleotide sequence ID" value="NZ_RSDW01000001.1"/>
</dbReference>
<name>A0A3R9NZ47_9BACT</name>